<proteinExistence type="predicted"/>
<evidence type="ECO:0000313" key="2">
    <source>
        <dbReference type="Proteomes" id="UP000685013"/>
    </source>
</evidence>
<gene>
    <name evidence="1" type="ORF">SDJN03_00320</name>
</gene>
<dbReference type="EMBL" id="JAGKQH010000001">
    <property type="protein sequence ID" value="KAG6606978.1"/>
    <property type="molecule type" value="Genomic_DNA"/>
</dbReference>
<evidence type="ECO:0000313" key="1">
    <source>
        <dbReference type="EMBL" id="KAG6606978.1"/>
    </source>
</evidence>
<accession>A0AAV6P3D8</accession>
<reference evidence="1 2" key="1">
    <citation type="journal article" date="2021" name="Hortic Res">
        <title>The domestication of Cucurbita argyrosperma as revealed by the genome of its wild relative.</title>
        <authorList>
            <person name="Barrera-Redondo J."/>
            <person name="Sanchez-de la Vega G."/>
            <person name="Aguirre-Liguori J.A."/>
            <person name="Castellanos-Morales G."/>
            <person name="Gutierrez-Guerrero Y.T."/>
            <person name="Aguirre-Dugua X."/>
            <person name="Aguirre-Planter E."/>
            <person name="Tenaillon M.I."/>
            <person name="Lira-Saade R."/>
            <person name="Eguiarte L.E."/>
        </authorList>
    </citation>
    <scope>NUCLEOTIDE SEQUENCE [LARGE SCALE GENOMIC DNA]</scope>
    <source>
        <strain evidence="1">JBR-2021</strain>
    </source>
</reference>
<feature type="non-terminal residue" evidence="1">
    <location>
        <position position="1"/>
    </location>
</feature>
<name>A0AAV6P3D8_9ROSI</name>
<dbReference type="Proteomes" id="UP000685013">
    <property type="component" value="Chromosome 1"/>
</dbReference>
<sequence>MDRLNFGLENDSNPFDFLPIEKGSTEKGMEKKLEAEKGLFVALNFPNHTKKMREFGAILTSLVTGPPRKGLLFLYNIKIQGALFRKSCFWQCLCTMFVVWDDGFLLFWLQWFTQKVGNFYYGSKGNERSFQPFVEMWM</sequence>
<dbReference type="AlphaFoldDB" id="A0AAV6P3D8"/>
<organism evidence="1 2">
    <name type="scientific">Cucurbita argyrosperma subsp. sororia</name>
    <dbReference type="NCBI Taxonomy" id="37648"/>
    <lineage>
        <taxon>Eukaryota</taxon>
        <taxon>Viridiplantae</taxon>
        <taxon>Streptophyta</taxon>
        <taxon>Embryophyta</taxon>
        <taxon>Tracheophyta</taxon>
        <taxon>Spermatophyta</taxon>
        <taxon>Magnoliopsida</taxon>
        <taxon>eudicotyledons</taxon>
        <taxon>Gunneridae</taxon>
        <taxon>Pentapetalae</taxon>
        <taxon>rosids</taxon>
        <taxon>fabids</taxon>
        <taxon>Cucurbitales</taxon>
        <taxon>Cucurbitaceae</taxon>
        <taxon>Cucurbiteae</taxon>
        <taxon>Cucurbita</taxon>
    </lineage>
</organism>
<keyword evidence="2" id="KW-1185">Reference proteome</keyword>
<comment type="caution">
    <text evidence="1">The sequence shown here is derived from an EMBL/GenBank/DDBJ whole genome shotgun (WGS) entry which is preliminary data.</text>
</comment>
<protein>
    <submittedName>
        <fullName evidence="1">Uncharacterized protein</fullName>
    </submittedName>
</protein>